<proteinExistence type="predicted"/>
<organism evidence="2 3">
    <name type="scientific">Acrocarpospora pleiomorpha</name>
    <dbReference type="NCBI Taxonomy" id="90975"/>
    <lineage>
        <taxon>Bacteria</taxon>
        <taxon>Bacillati</taxon>
        <taxon>Actinomycetota</taxon>
        <taxon>Actinomycetes</taxon>
        <taxon>Streptosporangiales</taxon>
        <taxon>Streptosporangiaceae</taxon>
        <taxon>Acrocarpospora</taxon>
    </lineage>
</organism>
<dbReference type="EMBL" id="BLAF01000082">
    <property type="protein sequence ID" value="GES26276.1"/>
    <property type="molecule type" value="Genomic_DNA"/>
</dbReference>
<dbReference type="AlphaFoldDB" id="A0A5M3XZD2"/>
<accession>A0A5M3XZD2</accession>
<comment type="caution">
    <text evidence="2">The sequence shown here is derived from an EMBL/GenBank/DDBJ whole genome shotgun (WGS) entry which is preliminary data.</text>
</comment>
<evidence type="ECO:0000313" key="3">
    <source>
        <dbReference type="Proteomes" id="UP000377595"/>
    </source>
</evidence>
<evidence type="ECO:0000313" key="2">
    <source>
        <dbReference type="EMBL" id="GES26276.1"/>
    </source>
</evidence>
<name>A0A5M3XZD2_9ACTN</name>
<evidence type="ECO:0000256" key="1">
    <source>
        <dbReference type="SAM" id="MobiDB-lite"/>
    </source>
</evidence>
<sequence>MALKVPRVSVIGAYQITLEHCRGWPEALGWCAEVVAARDGALCDDVRLASPGGRRRLGESHRDTPVTWRGPGLSPALAFP</sequence>
<gene>
    <name evidence="2" type="ORF">Aple_091750</name>
</gene>
<keyword evidence="3" id="KW-1185">Reference proteome</keyword>
<reference evidence="2 3" key="1">
    <citation type="submission" date="2019-10" db="EMBL/GenBank/DDBJ databases">
        <title>Whole genome shotgun sequence of Acrocarpospora pleiomorpha NBRC 16267.</title>
        <authorList>
            <person name="Ichikawa N."/>
            <person name="Kimura A."/>
            <person name="Kitahashi Y."/>
            <person name="Komaki H."/>
            <person name="Oguchi A."/>
        </authorList>
    </citation>
    <scope>NUCLEOTIDE SEQUENCE [LARGE SCALE GENOMIC DNA]</scope>
    <source>
        <strain evidence="2 3">NBRC 16267</strain>
    </source>
</reference>
<protein>
    <submittedName>
        <fullName evidence="2">Uncharacterized protein</fullName>
    </submittedName>
</protein>
<feature type="region of interest" description="Disordered" evidence="1">
    <location>
        <begin position="54"/>
        <end position="80"/>
    </location>
</feature>
<dbReference type="Proteomes" id="UP000377595">
    <property type="component" value="Unassembled WGS sequence"/>
</dbReference>